<accession>A0A8X7CJ67</accession>
<gene>
    <name evidence="2" type="ORF">TNIN_177411</name>
</gene>
<keyword evidence="3" id="KW-1185">Reference proteome</keyword>
<reference evidence="2" key="1">
    <citation type="submission" date="2020-08" db="EMBL/GenBank/DDBJ databases">
        <title>Multicomponent nature underlies the extraordinary mechanical properties of spider dragline silk.</title>
        <authorList>
            <person name="Kono N."/>
            <person name="Nakamura H."/>
            <person name="Mori M."/>
            <person name="Yoshida Y."/>
            <person name="Ohtoshi R."/>
            <person name="Malay A.D."/>
            <person name="Moran D.A.P."/>
            <person name="Tomita M."/>
            <person name="Numata K."/>
            <person name="Arakawa K."/>
        </authorList>
    </citation>
    <scope>NUCLEOTIDE SEQUENCE</scope>
</reference>
<feature type="compositionally biased region" description="Polar residues" evidence="1">
    <location>
        <begin position="28"/>
        <end position="37"/>
    </location>
</feature>
<dbReference type="EMBL" id="BMAV01021115">
    <property type="protein sequence ID" value="GFY75049.1"/>
    <property type="molecule type" value="Genomic_DNA"/>
</dbReference>
<proteinExistence type="predicted"/>
<feature type="region of interest" description="Disordered" evidence="1">
    <location>
        <begin position="13"/>
        <end position="73"/>
    </location>
</feature>
<evidence type="ECO:0000313" key="3">
    <source>
        <dbReference type="Proteomes" id="UP000886998"/>
    </source>
</evidence>
<comment type="caution">
    <text evidence="2">The sequence shown here is derived from an EMBL/GenBank/DDBJ whole genome shotgun (WGS) entry which is preliminary data.</text>
</comment>
<evidence type="ECO:0000256" key="1">
    <source>
        <dbReference type="SAM" id="MobiDB-lite"/>
    </source>
</evidence>
<dbReference type="AlphaFoldDB" id="A0A8X7CJ67"/>
<protein>
    <submittedName>
        <fullName evidence="2">Uncharacterized protein</fullName>
    </submittedName>
</protein>
<dbReference type="Proteomes" id="UP000886998">
    <property type="component" value="Unassembled WGS sequence"/>
</dbReference>
<sequence length="73" mass="8156">MQEKCSFVTVFGTGEKEKKNANQRDQQESVMSPSASTKQVKKKVKKIKDNFGQVPAEDLRPGLEEGLLQSSRT</sequence>
<name>A0A8X7CJ67_9ARAC</name>
<evidence type="ECO:0000313" key="2">
    <source>
        <dbReference type="EMBL" id="GFY75049.1"/>
    </source>
</evidence>
<feature type="compositionally biased region" description="Basic and acidic residues" evidence="1">
    <location>
        <begin position="14"/>
        <end position="27"/>
    </location>
</feature>
<organism evidence="2 3">
    <name type="scientific">Trichonephila inaurata madagascariensis</name>
    <dbReference type="NCBI Taxonomy" id="2747483"/>
    <lineage>
        <taxon>Eukaryota</taxon>
        <taxon>Metazoa</taxon>
        <taxon>Ecdysozoa</taxon>
        <taxon>Arthropoda</taxon>
        <taxon>Chelicerata</taxon>
        <taxon>Arachnida</taxon>
        <taxon>Araneae</taxon>
        <taxon>Araneomorphae</taxon>
        <taxon>Entelegynae</taxon>
        <taxon>Araneoidea</taxon>
        <taxon>Nephilidae</taxon>
        <taxon>Trichonephila</taxon>
        <taxon>Trichonephila inaurata</taxon>
    </lineage>
</organism>